<evidence type="ECO:0000313" key="2">
    <source>
        <dbReference type="Proteomes" id="UP000494174"/>
    </source>
</evidence>
<dbReference type="RefSeq" id="WP_160313538.1">
    <property type="nucleotide sequence ID" value="NZ_CABVPS010000042.1"/>
</dbReference>
<proteinExistence type="predicted"/>
<dbReference type="EMBL" id="CABVPU010000006">
    <property type="protein sequence ID" value="VWB47824.1"/>
    <property type="molecule type" value="Genomic_DNA"/>
</dbReference>
<protein>
    <submittedName>
        <fullName evidence="1">Uncharacterized protein</fullName>
    </submittedName>
</protein>
<accession>A0A6P3AYN1</accession>
<sequence>MNKAMLSLCGLVIGGLVVTLVIVLETVPTPQAKIMQAAAKQVKVK</sequence>
<organism evidence="1 2">
    <name type="scientific">Burkholderia lata (strain ATCC 17760 / DSM 23089 / LMG 22485 / NCIMB 9086 / R18194 / 383)</name>
    <dbReference type="NCBI Taxonomy" id="482957"/>
    <lineage>
        <taxon>Bacteria</taxon>
        <taxon>Pseudomonadati</taxon>
        <taxon>Pseudomonadota</taxon>
        <taxon>Betaproteobacteria</taxon>
        <taxon>Burkholderiales</taxon>
        <taxon>Burkholderiaceae</taxon>
        <taxon>Burkholderia</taxon>
        <taxon>Burkholderia cepacia complex</taxon>
    </lineage>
</organism>
<dbReference type="AlphaFoldDB" id="A0A6P3AYN1"/>
<evidence type="ECO:0000313" key="1">
    <source>
        <dbReference type="EMBL" id="VWB47824.1"/>
    </source>
</evidence>
<dbReference type="Proteomes" id="UP000494174">
    <property type="component" value="Unassembled WGS sequence"/>
</dbReference>
<gene>
    <name evidence="1" type="ORF">BLA15945_02206</name>
</gene>
<name>A0A6P3AYN1_BURL3</name>
<reference evidence="1 2" key="1">
    <citation type="submission" date="2019-09" db="EMBL/GenBank/DDBJ databases">
        <authorList>
            <person name="Depoorter E."/>
        </authorList>
    </citation>
    <scope>NUCLEOTIDE SEQUENCE [LARGE SCALE GENOMIC DNA]</scope>
    <source>
        <strain evidence="1">R-15945</strain>
    </source>
</reference>